<name>A0A512AYK9_9BACT</name>
<comment type="caution">
    <text evidence="1">The sequence shown here is derived from an EMBL/GenBank/DDBJ whole genome shotgun (WGS) entry which is preliminary data.</text>
</comment>
<gene>
    <name evidence="1" type="ORF">AAE02nite_24760</name>
</gene>
<proteinExistence type="predicted"/>
<dbReference type="Proteomes" id="UP000321532">
    <property type="component" value="Unassembled WGS sequence"/>
</dbReference>
<protein>
    <submittedName>
        <fullName evidence="1">Uncharacterized protein</fullName>
    </submittedName>
</protein>
<reference evidence="1 2" key="1">
    <citation type="submission" date="2019-07" db="EMBL/GenBank/DDBJ databases">
        <title>Whole genome shotgun sequence of Adhaeribacter aerolatus NBRC 106133.</title>
        <authorList>
            <person name="Hosoyama A."/>
            <person name="Uohara A."/>
            <person name="Ohji S."/>
            <person name="Ichikawa N."/>
        </authorList>
    </citation>
    <scope>NUCLEOTIDE SEQUENCE [LARGE SCALE GENOMIC DNA]</scope>
    <source>
        <strain evidence="1 2">NBRC 106133</strain>
    </source>
</reference>
<evidence type="ECO:0000313" key="2">
    <source>
        <dbReference type="Proteomes" id="UP000321532"/>
    </source>
</evidence>
<keyword evidence="2" id="KW-1185">Reference proteome</keyword>
<sequence length="63" mass="7295">MRLYQAAALPIYFLDEIKKPHFVWQDGKSLLDLAKGIKYAVGRIRAARTFRRGLINVFLNSGW</sequence>
<accession>A0A512AYK9</accession>
<organism evidence="1 2">
    <name type="scientific">Adhaeribacter aerolatus</name>
    <dbReference type="NCBI Taxonomy" id="670289"/>
    <lineage>
        <taxon>Bacteria</taxon>
        <taxon>Pseudomonadati</taxon>
        <taxon>Bacteroidota</taxon>
        <taxon>Cytophagia</taxon>
        <taxon>Cytophagales</taxon>
        <taxon>Hymenobacteraceae</taxon>
        <taxon>Adhaeribacter</taxon>
    </lineage>
</organism>
<dbReference type="EMBL" id="BJYS01000017">
    <property type="protein sequence ID" value="GEO04812.1"/>
    <property type="molecule type" value="Genomic_DNA"/>
</dbReference>
<dbReference type="AlphaFoldDB" id="A0A512AYK9"/>
<evidence type="ECO:0000313" key="1">
    <source>
        <dbReference type="EMBL" id="GEO04812.1"/>
    </source>
</evidence>